<dbReference type="InterPro" id="IPR019264">
    <property type="entry name" value="DUF2179"/>
</dbReference>
<keyword evidence="3 6" id="KW-0812">Transmembrane</keyword>
<dbReference type="PIRSF" id="PIRSF006483">
    <property type="entry name" value="Membrane_protein_YitT"/>
    <property type="match status" value="1"/>
</dbReference>
<evidence type="ECO:0000256" key="1">
    <source>
        <dbReference type="ARBA" id="ARBA00004651"/>
    </source>
</evidence>
<accession>A0ABS1IYN3</accession>
<dbReference type="Pfam" id="PF02588">
    <property type="entry name" value="YitT_membrane"/>
    <property type="match status" value="1"/>
</dbReference>
<evidence type="ECO:0000256" key="3">
    <source>
        <dbReference type="ARBA" id="ARBA00022692"/>
    </source>
</evidence>
<keyword evidence="2" id="KW-1003">Cell membrane</keyword>
<dbReference type="EMBL" id="JAEPRJ010000001">
    <property type="protein sequence ID" value="MBK5896774.1"/>
    <property type="molecule type" value="Genomic_DNA"/>
</dbReference>
<dbReference type="InterPro" id="IPR015867">
    <property type="entry name" value="N-reg_PII/ATP_PRibTrfase_C"/>
</dbReference>
<proteinExistence type="predicted"/>
<dbReference type="PANTHER" id="PTHR33545:SF9">
    <property type="entry name" value="UPF0750 MEMBRANE PROTEIN YITE"/>
    <property type="match status" value="1"/>
</dbReference>
<dbReference type="InterPro" id="IPR003740">
    <property type="entry name" value="YitT"/>
</dbReference>
<evidence type="ECO:0000256" key="6">
    <source>
        <dbReference type="SAM" id="Phobius"/>
    </source>
</evidence>
<dbReference type="Proteomes" id="UP000604730">
    <property type="component" value="Unassembled WGS sequence"/>
</dbReference>
<dbReference type="CDD" id="cd16380">
    <property type="entry name" value="YitT_C"/>
    <property type="match status" value="1"/>
</dbReference>
<dbReference type="Gene3D" id="3.30.70.120">
    <property type="match status" value="1"/>
</dbReference>
<keyword evidence="9" id="KW-1185">Reference proteome</keyword>
<keyword evidence="4 6" id="KW-1133">Transmembrane helix</keyword>
<dbReference type="PANTHER" id="PTHR33545">
    <property type="entry name" value="UPF0750 MEMBRANE PROTEIN YITT-RELATED"/>
    <property type="match status" value="1"/>
</dbReference>
<feature type="domain" description="DUF2179" evidence="7">
    <location>
        <begin position="226"/>
        <end position="280"/>
    </location>
</feature>
<evidence type="ECO:0000256" key="4">
    <source>
        <dbReference type="ARBA" id="ARBA00022989"/>
    </source>
</evidence>
<comment type="subcellular location">
    <subcellularLocation>
        <location evidence="1">Cell membrane</location>
        <topology evidence="1">Multi-pass membrane protein</topology>
    </subcellularLocation>
</comment>
<evidence type="ECO:0000256" key="5">
    <source>
        <dbReference type="ARBA" id="ARBA00023136"/>
    </source>
</evidence>
<dbReference type="InterPro" id="IPR051461">
    <property type="entry name" value="UPF0750_membrane"/>
</dbReference>
<evidence type="ECO:0000313" key="8">
    <source>
        <dbReference type="EMBL" id="MBK5896774.1"/>
    </source>
</evidence>
<evidence type="ECO:0000256" key="2">
    <source>
        <dbReference type="ARBA" id="ARBA00022475"/>
    </source>
</evidence>
<sequence length="293" mass="32064">MQKSKYRKLFDVFLILLGTFCMSAPVKLIYEPMKMVMGGFGGFAIVIKYFAQNFGLDIPVWLSNAVLNVPVFIIALIVLGKDFVAKTLLGAVAFAAWLYVIPTYNLCGGDYFLAVALGGLLDGVGIGLIFLTNSTSGGTDMVSAIVHKFLKHYSVPSILFVVDGLIVVLGAFVLGFRNAMYGIITIYVLTKISDTMLEGVKFAKLVYIISDKYDEIAKLIMSEMDRGVTALSAKGMYTNNDKNMLFCVVGKKEIVKLKEIASITDPKAFIIVSDVREAFGEGFIEYSHNSAVK</sequence>
<protein>
    <submittedName>
        <fullName evidence="8">YitT family protein</fullName>
    </submittedName>
</protein>
<organism evidence="8 9">
    <name type="scientific">Catonella massiliensis</name>
    <dbReference type="NCBI Taxonomy" id="2799636"/>
    <lineage>
        <taxon>Bacteria</taxon>
        <taxon>Bacillati</taxon>
        <taxon>Bacillota</taxon>
        <taxon>Clostridia</taxon>
        <taxon>Lachnospirales</taxon>
        <taxon>Lachnospiraceae</taxon>
        <taxon>Catonella</taxon>
    </lineage>
</organism>
<keyword evidence="5 6" id="KW-0472">Membrane</keyword>
<feature type="transmembrane region" description="Helical" evidence="6">
    <location>
        <begin position="112"/>
        <end position="133"/>
    </location>
</feature>
<evidence type="ECO:0000313" key="9">
    <source>
        <dbReference type="Proteomes" id="UP000604730"/>
    </source>
</evidence>
<feature type="transmembrane region" description="Helical" evidence="6">
    <location>
        <begin position="58"/>
        <end position="77"/>
    </location>
</feature>
<feature type="transmembrane region" description="Helical" evidence="6">
    <location>
        <begin position="153"/>
        <end position="176"/>
    </location>
</feature>
<name>A0ABS1IYN3_9FIRM</name>
<comment type="caution">
    <text evidence="8">The sequence shown here is derived from an EMBL/GenBank/DDBJ whole genome shotgun (WGS) entry which is preliminary data.</text>
</comment>
<evidence type="ECO:0000259" key="7">
    <source>
        <dbReference type="Pfam" id="PF10035"/>
    </source>
</evidence>
<feature type="transmembrane region" description="Helical" evidence="6">
    <location>
        <begin position="83"/>
        <end position="100"/>
    </location>
</feature>
<dbReference type="Pfam" id="PF10035">
    <property type="entry name" value="DUF2179"/>
    <property type="match status" value="1"/>
</dbReference>
<reference evidence="8 9" key="1">
    <citation type="submission" date="2021-01" db="EMBL/GenBank/DDBJ databases">
        <title>Isolation and description of Catonella massiliensis sp. nov., a novel Catonella species, isolated from a stable periodontitis subject.</title>
        <authorList>
            <person name="Antezack A."/>
            <person name="Boxberger M."/>
            <person name="La Scola B."/>
            <person name="Monnet-Corti V."/>
        </authorList>
    </citation>
    <scope>NUCLEOTIDE SEQUENCE [LARGE SCALE GENOMIC DNA]</scope>
    <source>
        <strain evidence="8 9">Marseille-Q4567</strain>
    </source>
</reference>
<gene>
    <name evidence="8" type="ORF">JJN12_03100</name>
</gene>